<dbReference type="Proteomes" id="UP001212042">
    <property type="component" value="Unassembled WGS sequence"/>
</dbReference>
<dbReference type="EMBL" id="JAQJZJ010000001">
    <property type="protein sequence ID" value="MDA7085505.1"/>
    <property type="molecule type" value="Genomic_DNA"/>
</dbReference>
<evidence type="ECO:0000313" key="3">
    <source>
        <dbReference type="EMBL" id="MDA7085505.1"/>
    </source>
</evidence>
<accession>A0ABT4XBD4</accession>
<dbReference type="InterPro" id="IPR055245">
    <property type="entry name" value="HTH_proteobacteria"/>
</dbReference>
<evidence type="ECO:0000259" key="2">
    <source>
        <dbReference type="Pfam" id="PF14090"/>
    </source>
</evidence>
<sequence>MTQRTDLNVSASTPPVLDTSSSAQRARLLARLQAGPIDTITARSELNIFHPAARVQELRDVGHSIGTHRVTLTDDQGRKHSGIALYYLGTEPTGRAAA</sequence>
<name>A0ABT4XBD4_9PSED</name>
<gene>
    <name evidence="3" type="ORF">PH586_03745</name>
</gene>
<feature type="domain" description="Winged helix-turn-helix" evidence="2">
    <location>
        <begin position="24"/>
        <end position="90"/>
    </location>
</feature>
<keyword evidence="4" id="KW-1185">Reference proteome</keyword>
<proteinExistence type="predicted"/>
<evidence type="ECO:0000313" key="4">
    <source>
        <dbReference type="Proteomes" id="UP001212042"/>
    </source>
</evidence>
<feature type="compositionally biased region" description="Polar residues" evidence="1">
    <location>
        <begin position="1"/>
        <end position="13"/>
    </location>
</feature>
<organism evidence="3 4">
    <name type="scientific">Pseudomonas aestuarii</name>
    <dbReference type="NCBI Taxonomy" id="3018340"/>
    <lineage>
        <taxon>Bacteria</taxon>
        <taxon>Pseudomonadati</taxon>
        <taxon>Pseudomonadota</taxon>
        <taxon>Gammaproteobacteria</taxon>
        <taxon>Pseudomonadales</taxon>
        <taxon>Pseudomonadaceae</taxon>
        <taxon>Pseudomonas</taxon>
    </lineage>
</organism>
<comment type="caution">
    <text evidence="3">The sequence shown here is derived from an EMBL/GenBank/DDBJ whole genome shotgun (WGS) entry which is preliminary data.</text>
</comment>
<protein>
    <submittedName>
        <fullName evidence="3">Helix-turn-helix domain-containing protein</fullName>
    </submittedName>
</protein>
<dbReference type="RefSeq" id="WP_271346411.1">
    <property type="nucleotide sequence ID" value="NZ_JAQJZJ010000001.1"/>
</dbReference>
<feature type="region of interest" description="Disordered" evidence="1">
    <location>
        <begin position="1"/>
        <end position="22"/>
    </location>
</feature>
<reference evidence="3 4" key="1">
    <citation type="submission" date="2023-01" db="EMBL/GenBank/DDBJ databases">
        <title>Pseudomonas SA3-5T sp. nov., isolated from tidal flat sediment.</title>
        <authorList>
            <person name="Kim H.S."/>
            <person name="Kim J.-S."/>
            <person name="Suh M.K."/>
            <person name="Eom M.K."/>
            <person name="Lee J.-S."/>
        </authorList>
    </citation>
    <scope>NUCLEOTIDE SEQUENCE [LARGE SCALE GENOMIC DNA]</scope>
    <source>
        <strain evidence="3 4">SA3-5</strain>
    </source>
</reference>
<dbReference type="Pfam" id="PF14090">
    <property type="entry name" value="HTH_39"/>
    <property type="match status" value="1"/>
</dbReference>
<evidence type="ECO:0000256" key="1">
    <source>
        <dbReference type="SAM" id="MobiDB-lite"/>
    </source>
</evidence>